<accession>A0A1G5PMN0</accession>
<evidence type="ECO:0000313" key="6">
    <source>
        <dbReference type="EMBL" id="SCZ50370.1"/>
    </source>
</evidence>
<keyword evidence="1 5" id="KW-0963">Cytoplasm</keyword>
<dbReference type="GO" id="GO:0043093">
    <property type="term" value="P:FtsZ-dependent cytokinesis"/>
    <property type="evidence" value="ECO:0007669"/>
    <property type="project" value="UniProtKB-UniRule"/>
</dbReference>
<evidence type="ECO:0000256" key="1">
    <source>
        <dbReference type="ARBA" id="ARBA00022490"/>
    </source>
</evidence>
<evidence type="ECO:0000256" key="2">
    <source>
        <dbReference type="ARBA" id="ARBA00022618"/>
    </source>
</evidence>
<comment type="similarity">
    <text evidence="5">Belongs to the ZapD family.</text>
</comment>
<dbReference type="Proteomes" id="UP000199648">
    <property type="component" value="Unassembled WGS sequence"/>
</dbReference>
<dbReference type="GO" id="GO:0005737">
    <property type="term" value="C:cytoplasm"/>
    <property type="evidence" value="ECO:0007669"/>
    <property type="project" value="UniProtKB-SubCell"/>
</dbReference>
<dbReference type="HAMAP" id="MF_01092">
    <property type="entry name" value="ZapD"/>
    <property type="match status" value="1"/>
</dbReference>
<keyword evidence="2 5" id="KW-0132">Cell division</keyword>
<name>A0A1G5PMN0_9GAMM</name>
<dbReference type="AlphaFoldDB" id="A0A1G5PMN0"/>
<proteinExistence type="inferred from homology"/>
<comment type="subcellular location">
    <subcellularLocation>
        <location evidence="5">Cytoplasm</location>
    </subcellularLocation>
    <text evidence="5">Localizes to mid-cell in an FtsZ-dependent manner.</text>
</comment>
<evidence type="ECO:0000256" key="5">
    <source>
        <dbReference type="HAMAP-Rule" id="MF_01092"/>
    </source>
</evidence>
<dbReference type="InterPro" id="IPR009777">
    <property type="entry name" value="ZapD"/>
</dbReference>
<keyword evidence="3 5" id="KW-0717">Septation</keyword>
<dbReference type="Pfam" id="PF07072">
    <property type="entry name" value="ZapD"/>
    <property type="match status" value="1"/>
</dbReference>
<dbReference type="GO" id="GO:0032153">
    <property type="term" value="C:cell division site"/>
    <property type="evidence" value="ECO:0007669"/>
    <property type="project" value="TreeGrafter"/>
</dbReference>
<dbReference type="InterPro" id="IPR027462">
    <property type="entry name" value="ZapD_C"/>
</dbReference>
<protein>
    <recommendedName>
        <fullName evidence="5">Cell division protein ZapD</fullName>
    </recommendedName>
    <alternativeName>
        <fullName evidence="5">Z ring-associated protein D</fullName>
    </alternativeName>
</protein>
<evidence type="ECO:0000256" key="3">
    <source>
        <dbReference type="ARBA" id="ARBA00023210"/>
    </source>
</evidence>
<dbReference type="NCBIfam" id="NF003656">
    <property type="entry name" value="PRK05287.1-4"/>
    <property type="match status" value="1"/>
</dbReference>
<dbReference type="InterPro" id="IPR036268">
    <property type="entry name" value="ZapD_sf"/>
</dbReference>
<organism evidence="6 7">
    <name type="scientific">Thiohalomonas denitrificans</name>
    <dbReference type="NCBI Taxonomy" id="415747"/>
    <lineage>
        <taxon>Bacteria</taxon>
        <taxon>Pseudomonadati</taxon>
        <taxon>Pseudomonadota</taxon>
        <taxon>Gammaproteobacteria</taxon>
        <taxon>Thiohalomonadales</taxon>
        <taxon>Thiohalomonadaceae</taxon>
        <taxon>Thiohalomonas</taxon>
    </lineage>
</organism>
<dbReference type="Gene3D" id="2.60.440.10">
    <property type="entry name" value="YacF-like domains"/>
    <property type="match status" value="1"/>
</dbReference>
<dbReference type="RefSeq" id="WP_092992057.1">
    <property type="nucleotide sequence ID" value="NZ_FMWD01000001.1"/>
</dbReference>
<keyword evidence="4 5" id="KW-0131">Cell cycle</keyword>
<sequence>MHNAITYEHPVNEKVRNLLRLEHLFKQVSHFLRGQSPWDSRTTIVTFMEILDVFGRGDLKTELMKEMERATVNLEPHLEHPDVDHARLGNILRALERLRGNLNSYPGPLGQELRDSEFLNSIRQRTTIPGGACDFDLPGYHYWLEQPAEVRHRDLERWSANLDAVRQPVELLLKLIRNSADFHPRTAERGAYGQSLSASLPYQLIRIRVPVEQPHFPEVSGGKHRFTIRFMQPGEGRPVQVHEYIDFQLSCCSL</sequence>
<gene>
    <name evidence="5" type="primary">zapD</name>
    <name evidence="6" type="ORF">SAMN03097708_00402</name>
</gene>
<dbReference type="OrthoDB" id="5294622at2"/>
<dbReference type="PANTHER" id="PTHR39455:SF1">
    <property type="entry name" value="CELL DIVISION PROTEIN ZAPD"/>
    <property type="match status" value="1"/>
</dbReference>
<reference evidence="6 7" key="1">
    <citation type="submission" date="2016-10" db="EMBL/GenBank/DDBJ databases">
        <authorList>
            <person name="de Groot N.N."/>
        </authorList>
    </citation>
    <scope>NUCLEOTIDE SEQUENCE [LARGE SCALE GENOMIC DNA]</scope>
    <source>
        <strain evidence="6 7">HLD2</strain>
    </source>
</reference>
<comment type="function">
    <text evidence="5">Cell division factor that enhances FtsZ-ring assembly. Directly interacts with FtsZ and promotes bundling of FtsZ protofilaments, with a reduction in FtsZ GTPase activity.</text>
</comment>
<evidence type="ECO:0000313" key="7">
    <source>
        <dbReference type="Proteomes" id="UP000199648"/>
    </source>
</evidence>
<evidence type="ECO:0000256" key="4">
    <source>
        <dbReference type="ARBA" id="ARBA00023306"/>
    </source>
</evidence>
<dbReference type="GO" id="GO:0000917">
    <property type="term" value="P:division septum assembly"/>
    <property type="evidence" value="ECO:0007669"/>
    <property type="project" value="UniProtKB-KW"/>
</dbReference>
<dbReference type="Gene3D" id="1.10.3900.10">
    <property type="entry name" value="YacF-like"/>
    <property type="match status" value="1"/>
</dbReference>
<dbReference type="SUPFAM" id="SSF160950">
    <property type="entry name" value="YacF-like"/>
    <property type="match status" value="1"/>
</dbReference>
<dbReference type="EMBL" id="FMWD01000001">
    <property type="protein sequence ID" value="SCZ50370.1"/>
    <property type="molecule type" value="Genomic_DNA"/>
</dbReference>
<keyword evidence="7" id="KW-1185">Reference proteome</keyword>
<dbReference type="PANTHER" id="PTHR39455">
    <property type="entry name" value="CELL DIVISION PROTEIN ZAPD"/>
    <property type="match status" value="1"/>
</dbReference>
<dbReference type="STRING" id="415747.SAMN03097708_00402"/>
<comment type="subunit">
    <text evidence="5">Interacts with FtsZ.</text>
</comment>